<dbReference type="Proteomes" id="UP000178104">
    <property type="component" value="Unassembled WGS sequence"/>
</dbReference>
<dbReference type="InterPro" id="IPR050385">
    <property type="entry name" value="Archaeal_FAD_synthase"/>
</dbReference>
<dbReference type="GO" id="GO:0016779">
    <property type="term" value="F:nucleotidyltransferase activity"/>
    <property type="evidence" value="ECO:0007669"/>
    <property type="project" value="UniProtKB-KW"/>
</dbReference>
<evidence type="ECO:0000256" key="1">
    <source>
        <dbReference type="ARBA" id="ARBA00022679"/>
    </source>
</evidence>
<keyword evidence="1" id="KW-0808">Transferase</keyword>
<dbReference type="STRING" id="1801780.A2917_03625"/>
<proteinExistence type="predicted"/>
<evidence type="ECO:0000256" key="2">
    <source>
        <dbReference type="ARBA" id="ARBA00022695"/>
    </source>
</evidence>
<sequence length="151" mass="17158">MKKVFVAGGFGILHASHIKFFEEAKKHGNYLIVSFASDEEMMKFKGRRPALPESHRRKILESLRVVNEVVMGTVSDKNPDSPTFDFEKDFKRLKPDLLISTTDDPLAKQKSNFAKANGSDYLQIEKAVFEDESVSTTQIRENIIADHKRGK</sequence>
<reference evidence="4 5" key="1">
    <citation type="journal article" date="2016" name="Nat. Commun.">
        <title>Thousands of microbial genomes shed light on interconnected biogeochemical processes in an aquifer system.</title>
        <authorList>
            <person name="Anantharaman K."/>
            <person name="Brown C.T."/>
            <person name="Hug L.A."/>
            <person name="Sharon I."/>
            <person name="Castelle C.J."/>
            <person name="Probst A.J."/>
            <person name="Thomas B.C."/>
            <person name="Singh A."/>
            <person name="Wilkins M.J."/>
            <person name="Karaoz U."/>
            <person name="Brodie E.L."/>
            <person name="Williams K.H."/>
            <person name="Hubbard S.S."/>
            <person name="Banfield J.F."/>
        </authorList>
    </citation>
    <scope>NUCLEOTIDE SEQUENCE [LARGE SCALE GENOMIC DNA]</scope>
</reference>
<dbReference type="InterPro" id="IPR014729">
    <property type="entry name" value="Rossmann-like_a/b/a_fold"/>
</dbReference>
<feature type="domain" description="Cytidyltransferase-like" evidence="3">
    <location>
        <begin position="6"/>
        <end position="141"/>
    </location>
</feature>
<comment type="caution">
    <text evidence="4">The sequence shown here is derived from an EMBL/GenBank/DDBJ whole genome shotgun (WGS) entry which is preliminary data.</text>
</comment>
<dbReference type="PANTHER" id="PTHR43793">
    <property type="entry name" value="FAD SYNTHASE"/>
    <property type="match status" value="1"/>
</dbReference>
<dbReference type="NCBIfam" id="TIGR00125">
    <property type="entry name" value="cyt_tran_rel"/>
    <property type="match status" value="1"/>
</dbReference>
<dbReference type="AlphaFoldDB" id="A0A1F6XND8"/>
<protein>
    <recommendedName>
        <fullName evidence="3">Cytidyltransferase-like domain-containing protein</fullName>
    </recommendedName>
</protein>
<evidence type="ECO:0000259" key="3">
    <source>
        <dbReference type="Pfam" id="PF01467"/>
    </source>
</evidence>
<dbReference type="Gene3D" id="3.40.50.620">
    <property type="entry name" value="HUPs"/>
    <property type="match status" value="1"/>
</dbReference>
<dbReference type="SUPFAM" id="SSF52374">
    <property type="entry name" value="Nucleotidylyl transferase"/>
    <property type="match status" value="1"/>
</dbReference>
<gene>
    <name evidence="4" type="ORF">A2917_03625</name>
</gene>
<evidence type="ECO:0000313" key="4">
    <source>
        <dbReference type="EMBL" id="OGI95612.1"/>
    </source>
</evidence>
<keyword evidence="2" id="KW-0548">Nucleotidyltransferase</keyword>
<dbReference type="InterPro" id="IPR004821">
    <property type="entry name" value="Cyt_trans-like"/>
</dbReference>
<evidence type="ECO:0000313" key="5">
    <source>
        <dbReference type="Proteomes" id="UP000178104"/>
    </source>
</evidence>
<name>A0A1F6XND8_9BACT</name>
<dbReference type="PANTHER" id="PTHR43793:SF1">
    <property type="entry name" value="FAD SYNTHASE"/>
    <property type="match status" value="1"/>
</dbReference>
<accession>A0A1F6XND8</accession>
<dbReference type="Pfam" id="PF01467">
    <property type="entry name" value="CTP_transf_like"/>
    <property type="match status" value="1"/>
</dbReference>
<dbReference type="EMBL" id="MFVE01000005">
    <property type="protein sequence ID" value="OGI95612.1"/>
    <property type="molecule type" value="Genomic_DNA"/>
</dbReference>
<organism evidence="4 5">
    <name type="scientific">Candidatus Nomurabacteria bacterium RIFCSPLOWO2_01_FULL_42_17</name>
    <dbReference type="NCBI Taxonomy" id="1801780"/>
    <lineage>
        <taxon>Bacteria</taxon>
        <taxon>Candidatus Nomuraibacteriota</taxon>
    </lineage>
</organism>